<gene>
    <name evidence="2" type="ORF">PYE51_17065</name>
</gene>
<feature type="domain" description="N-acetyltransferase" evidence="1">
    <location>
        <begin position="1"/>
        <end position="150"/>
    </location>
</feature>
<dbReference type="GO" id="GO:0016747">
    <property type="term" value="F:acyltransferase activity, transferring groups other than amino-acyl groups"/>
    <property type="evidence" value="ECO:0007669"/>
    <property type="project" value="InterPro"/>
</dbReference>
<dbReference type="EMBL" id="CP118710">
    <property type="protein sequence ID" value="WGK83078.1"/>
    <property type="molecule type" value="Genomic_DNA"/>
</dbReference>
<dbReference type="Pfam" id="PF00583">
    <property type="entry name" value="Acetyltransf_1"/>
    <property type="match status" value="1"/>
</dbReference>
<proteinExistence type="predicted"/>
<evidence type="ECO:0000259" key="1">
    <source>
        <dbReference type="PROSITE" id="PS51186"/>
    </source>
</evidence>
<dbReference type="RefSeq" id="WP_301066157.1">
    <property type="nucleotide sequence ID" value="NZ_CP118710.1"/>
</dbReference>
<dbReference type="Proteomes" id="UP001239257">
    <property type="component" value="Chromosome 2"/>
</dbReference>
<evidence type="ECO:0000313" key="3">
    <source>
        <dbReference type="Proteomes" id="UP001239257"/>
    </source>
</evidence>
<dbReference type="InterPro" id="IPR016181">
    <property type="entry name" value="Acyl_CoA_acyltransferase"/>
</dbReference>
<dbReference type="PANTHER" id="PTHR43072">
    <property type="entry name" value="N-ACETYLTRANSFERASE"/>
    <property type="match status" value="1"/>
</dbReference>
<dbReference type="PROSITE" id="PS51186">
    <property type="entry name" value="GNAT"/>
    <property type="match status" value="1"/>
</dbReference>
<dbReference type="AlphaFoldDB" id="A0AAX3U8G2"/>
<accession>A0AAX3U8G2</accession>
<protein>
    <submittedName>
        <fullName evidence="2">GNAT family N-acetyltransferase</fullName>
    </submittedName>
</protein>
<dbReference type="InterPro" id="IPR000182">
    <property type="entry name" value="GNAT_dom"/>
</dbReference>
<evidence type="ECO:0000313" key="2">
    <source>
        <dbReference type="EMBL" id="WGK83078.1"/>
    </source>
</evidence>
<sequence length="150" mass="17068">MKIVEVDKIHLEAVAQLFDSYRQFYGQESDLAQAMSFIEERLNHSDSVIFLALDHHGQPLGFVQLYPSYSSVAMKRMWYLNDLYVTESARHNGVGKALLQQVKVYARETNALTVKLATSVDNESAKNLYLSEGYSKVTAFEHFTQKVVQA</sequence>
<dbReference type="CDD" id="cd04301">
    <property type="entry name" value="NAT_SF"/>
    <property type="match status" value="1"/>
</dbReference>
<dbReference type="Gene3D" id="3.40.630.30">
    <property type="match status" value="1"/>
</dbReference>
<reference evidence="2" key="1">
    <citation type="submission" date="2022-02" db="EMBL/GenBank/DDBJ databases">
        <title>Emergence and expansion in Europe of a Vibrio aestuarianus clonal complex pathogenic for oysters.</title>
        <authorList>
            <person name="Mesnil A."/>
            <person name="Travers M.-A."/>
        </authorList>
    </citation>
    <scope>NUCLEOTIDE SEQUENCE</scope>
    <source>
        <strain evidence="2">U29</strain>
    </source>
</reference>
<dbReference type="SUPFAM" id="SSF55729">
    <property type="entry name" value="Acyl-CoA N-acyltransferases (Nat)"/>
    <property type="match status" value="1"/>
</dbReference>
<organism evidence="2 3">
    <name type="scientific">Vibrio aestuarianus</name>
    <dbReference type="NCBI Taxonomy" id="28171"/>
    <lineage>
        <taxon>Bacteria</taxon>
        <taxon>Pseudomonadati</taxon>
        <taxon>Pseudomonadota</taxon>
        <taxon>Gammaproteobacteria</taxon>
        <taxon>Vibrionales</taxon>
        <taxon>Vibrionaceae</taxon>
        <taxon>Vibrio</taxon>
    </lineage>
</organism>
<name>A0AAX3U8G2_9VIBR</name>
<dbReference type="PANTHER" id="PTHR43072:SF60">
    <property type="entry name" value="L-2,4-DIAMINOBUTYRIC ACID ACETYLTRANSFERASE"/>
    <property type="match status" value="1"/>
</dbReference>